<dbReference type="CDD" id="cd02513">
    <property type="entry name" value="CMP-NeuAc_Synthase"/>
    <property type="match status" value="1"/>
</dbReference>
<evidence type="ECO:0000313" key="2">
    <source>
        <dbReference type="Proteomes" id="UP000242687"/>
    </source>
</evidence>
<dbReference type="AlphaFoldDB" id="A0A2H9VTA6"/>
<proteinExistence type="predicted"/>
<dbReference type="InterPro" id="IPR029044">
    <property type="entry name" value="Nucleotide-diphossugar_trans"/>
</dbReference>
<organism evidence="1 2">
    <name type="scientific">Mucilaginibacter auburnensis</name>
    <dbReference type="NCBI Taxonomy" id="1457233"/>
    <lineage>
        <taxon>Bacteria</taxon>
        <taxon>Pseudomonadati</taxon>
        <taxon>Bacteroidota</taxon>
        <taxon>Sphingobacteriia</taxon>
        <taxon>Sphingobacteriales</taxon>
        <taxon>Sphingobacteriaceae</taxon>
        <taxon>Mucilaginibacter</taxon>
    </lineage>
</organism>
<protein>
    <submittedName>
        <fullName evidence="1">N-acylneuraminate cytidylyltransferase</fullName>
    </submittedName>
</protein>
<gene>
    <name evidence="1" type="ORF">CLV57_1060</name>
</gene>
<dbReference type="PANTHER" id="PTHR21485:SF6">
    <property type="entry name" value="N-ACYLNEURAMINATE CYTIDYLYLTRANSFERASE-RELATED"/>
    <property type="match status" value="1"/>
</dbReference>
<dbReference type="RefSeq" id="WP_100340269.1">
    <property type="nucleotide sequence ID" value="NZ_PGFJ01000001.1"/>
</dbReference>
<name>A0A2H9VTA6_9SPHI</name>
<keyword evidence="1" id="KW-0808">Transferase</keyword>
<dbReference type="PANTHER" id="PTHR21485">
    <property type="entry name" value="HAD SUPERFAMILY MEMBERS CMAS AND KDSC"/>
    <property type="match status" value="1"/>
</dbReference>
<dbReference type="InterPro" id="IPR003329">
    <property type="entry name" value="Cytidylyl_trans"/>
</dbReference>
<accession>A0A2H9VTA6</accession>
<sequence>MGIVFFLPTRKGSERVVNKNTKPFAGIEGGLLEVKLKQLIDVKNVDEIILSTNDPESIKVAEAINSSKVRIVQRPEHLCLSSTNLQDLINYVPEVTDAEHIFWVHVTSPLVLASDYEQAVDVYKEQLQNGYDSLVSVSKIQQFLWDEERMEYISHDSKKLKWPRTQDLKVFYELNSAMFINSRANYVEFKDRLGAKPYKFELGKIKSFDVDWVEDFEITEVLYQKFVL</sequence>
<keyword evidence="1" id="KW-0548">Nucleotidyltransferase</keyword>
<comment type="caution">
    <text evidence="1">The sequence shown here is derived from an EMBL/GenBank/DDBJ whole genome shotgun (WGS) entry which is preliminary data.</text>
</comment>
<keyword evidence="2" id="KW-1185">Reference proteome</keyword>
<dbReference type="InterPro" id="IPR050793">
    <property type="entry name" value="CMP-NeuNAc_synthase"/>
</dbReference>
<dbReference type="EMBL" id="PGFJ01000001">
    <property type="protein sequence ID" value="PJJ84056.1"/>
    <property type="molecule type" value="Genomic_DNA"/>
</dbReference>
<evidence type="ECO:0000313" key="1">
    <source>
        <dbReference type="EMBL" id="PJJ84056.1"/>
    </source>
</evidence>
<reference evidence="1 2" key="1">
    <citation type="submission" date="2017-11" db="EMBL/GenBank/DDBJ databases">
        <title>Genomic Encyclopedia of Archaeal and Bacterial Type Strains, Phase II (KMG-II): From Individual Species to Whole Genera.</title>
        <authorList>
            <person name="Goeker M."/>
        </authorList>
    </citation>
    <scope>NUCLEOTIDE SEQUENCE [LARGE SCALE GENOMIC DNA]</scope>
    <source>
        <strain evidence="1 2">DSM 28175</strain>
    </source>
</reference>
<dbReference type="GO" id="GO:0008781">
    <property type="term" value="F:N-acylneuraminate cytidylyltransferase activity"/>
    <property type="evidence" value="ECO:0007669"/>
    <property type="project" value="TreeGrafter"/>
</dbReference>
<dbReference type="OrthoDB" id="9805604at2"/>
<dbReference type="Proteomes" id="UP000242687">
    <property type="component" value="Unassembled WGS sequence"/>
</dbReference>
<dbReference type="Pfam" id="PF02348">
    <property type="entry name" value="CTP_transf_3"/>
    <property type="match status" value="1"/>
</dbReference>
<dbReference type="SUPFAM" id="SSF53448">
    <property type="entry name" value="Nucleotide-diphospho-sugar transferases"/>
    <property type="match status" value="1"/>
</dbReference>
<dbReference type="Gene3D" id="3.90.550.10">
    <property type="entry name" value="Spore Coat Polysaccharide Biosynthesis Protein SpsA, Chain A"/>
    <property type="match status" value="1"/>
</dbReference>